<dbReference type="AlphaFoldDB" id="A0A9N9CW79"/>
<evidence type="ECO:0000313" key="3">
    <source>
        <dbReference type="Proteomes" id="UP000789405"/>
    </source>
</evidence>
<sequence length="473" mass="54603">MSSTSTKTLPTIIIDTDVNANNNPLSCPIIPSQPLNSPKFESTRKKKRSRITARLSRLKSKGNSSSGSSTDEQEPTPPVNQNVPIINRLSRKIPTSVKSTASTRRIFRKQRKHKSKNKLRNIMKFNSQNKLDVLPPFPVDQASIPTSPADRLSIQMNLEAVPKYHDYQHIFLFKNIACKDESTQFLLFQISNYVLYYSCVDKIEDREWCIEFFKAPTNELSNNESLEPDDIERDRSGFFDDNNNQRNIRKVQNTRKHQLSDKFRNIEYKEIGPIENVVITDNINPALKNDNDLEIKLFEIKINEESFTLGAALIEDKSRFINSIRFFATEKKRPIRDLLKYGVKGQVANTFSDSEAESTDSEDEDDLSDVAELIEELSERCSQHEKEFFIWRNEIDQKAILLDSNIRKFRSLDELAKELNEKISVTGSRSTKEMEETIDMTSRATENIVEKLASIHTRIRDKSEILKQHQQAY</sequence>
<protein>
    <submittedName>
        <fullName evidence="2">3439_t:CDS:1</fullName>
    </submittedName>
</protein>
<name>A0A9N9CW79_9GLOM</name>
<comment type="caution">
    <text evidence="2">The sequence shown here is derived from an EMBL/GenBank/DDBJ whole genome shotgun (WGS) entry which is preliminary data.</text>
</comment>
<keyword evidence="3" id="KW-1185">Reference proteome</keyword>
<organism evidence="2 3">
    <name type="scientific">Dentiscutata erythropus</name>
    <dbReference type="NCBI Taxonomy" id="1348616"/>
    <lineage>
        <taxon>Eukaryota</taxon>
        <taxon>Fungi</taxon>
        <taxon>Fungi incertae sedis</taxon>
        <taxon>Mucoromycota</taxon>
        <taxon>Glomeromycotina</taxon>
        <taxon>Glomeromycetes</taxon>
        <taxon>Diversisporales</taxon>
        <taxon>Gigasporaceae</taxon>
        <taxon>Dentiscutata</taxon>
    </lineage>
</organism>
<dbReference type="OrthoDB" id="2411360at2759"/>
<proteinExistence type="predicted"/>
<evidence type="ECO:0000313" key="2">
    <source>
        <dbReference type="EMBL" id="CAG8613350.1"/>
    </source>
</evidence>
<feature type="compositionally biased region" description="Basic residues" evidence="1">
    <location>
        <begin position="44"/>
        <end position="60"/>
    </location>
</feature>
<feature type="region of interest" description="Disordered" evidence="1">
    <location>
        <begin position="29"/>
        <end position="85"/>
    </location>
</feature>
<accession>A0A9N9CW79</accession>
<dbReference type="EMBL" id="CAJVPY010004219">
    <property type="protein sequence ID" value="CAG8613350.1"/>
    <property type="molecule type" value="Genomic_DNA"/>
</dbReference>
<gene>
    <name evidence="2" type="ORF">DERYTH_LOCUS8258</name>
</gene>
<evidence type="ECO:0000256" key="1">
    <source>
        <dbReference type="SAM" id="MobiDB-lite"/>
    </source>
</evidence>
<reference evidence="2" key="1">
    <citation type="submission" date="2021-06" db="EMBL/GenBank/DDBJ databases">
        <authorList>
            <person name="Kallberg Y."/>
            <person name="Tangrot J."/>
            <person name="Rosling A."/>
        </authorList>
    </citation>
    <scope>NUCLEOTIDE SEQUENCE</scope>
    <source>
        <strain evidence="2">MA453B</strain>
    </source>
</reference>
<dbReference type="Proteomes" id="UP000789405">
    <property type="component" value="Unassembled WGS sequence"/>
</dbReference>